<dbReference type="Proteomes" id="UP001224997">
    <property type="component" value="Unassembled WGS sequence"/>
</dbReference>
<evidence type="ECO:0000256" key="2">
    <source>
        <dbReference type="ARBA" id="ARBA00022448"/>
    </source>
</evidence>
<comment type="function">
    <text evidence="9">Part of the tripartite ATP-independent periplasmic (TRAP) transport system.</text>
</comment>
<comment type="caution">
    <text evidence="11">The sequence shown here is derived from an EMBL/GenBank/DDBJ whole genome shotgun (WGS) entry which is preliminary data.</text>
</comment>
<dbReference type="InterPro" id="IPR055348">
    <property type="entry name" value="DctQ"/>
</dbReference>
<name>A0ABT9JH55_9RHOB</name>
<evidence type="ECO:0000256" key="6">
    <source>
        <dbReference type="ARBA" id="ARBA00022989"/>
    </source>
</evidence>
<evidence type="ECO:0000256" key="1">
    <source>
        <dbReference type="ARBA" id="ARBA00004429"/>
    </source>
</evidence>
<feature type="transmembrane region" description="Helical" evidence="9">
    <location>
        <begin position="134"/>
        <end position="155"/>
    </location>
</feature>
<keyword evidence="5 9" id="KW-0812">Transmembrane</keyword>
<feature type="transmembrane region" description="Helical" evidence="9">
    <location>
        <begin position="55"/>
        <end position="71"/>
    </location>
</feature>
<dbReference type="EMBL" id="JAVAMQ010000027">
    <property type="protein sequence ID" value="MDP5308955.1"/>
    <property type="molecule type" value="Genomic_DNA"/>
</dbReference>
<keyword evidence="7 9" id="KW-0472">Membrane</keyword>
<organism evidence="11 12">
    <name type="scientific">Paracoccus spongiarum</name>
    <dbReference type="NCBI Taxonomy" id="3064387"/>
    <lineage>
        <taxon>Bacteria</taxon>
        <taxon>Pseudomonadati</taxon>
        <taxon>Pseudomonadota</taxon>
        <taxon>Alphaproteobacteria</taxon>
        <taxon>Rhodobacterales</taxon>
        <taxon>Paracoccaceae</taxon>
        <taxon>Paracoccus</taxon>
    </lineage>
</organism>
<feature type="transmembrane region" description="Helical" evidence="9">
    <location>
        <begin position="92"/>
        <end position="114"/>
    </location>
</feature>
<evidence type="ECO:0000313" key="12">
    <source>
        <dbReference type="Proteomes" id="UP001224997"/>
    </source>
</evidence>
<sequence length="209" mass="23249">MNGLLALSHGIDRVNAFIGRSAAWLILLAIVVSAVNAIIRKVFSVSSNAWLELQWYLYGGAFMLAAAYTLYENEHIRIDVIYGRWSRRVQHWIDLLGTLFFLMPFTAVMISLIYPSLRSSWRTHEISMNAGGLIVWPAKAILLAGFVLLFVQGISEAIKKIAVMRGAIPDPHPHTVPHETALKEAELMGVGIHHDDPADTTPGPRETRP</sequence>
<dbReference type="RefSeq" id="WP_305964787.1">
    <property type="nucleotide sequence ID" value="NZ_JAVAMQ010000027.1"/>
</dbReference>
<dbReference type="PANTHER" id="PTHR35011">
    <property type="entry name" value="2,3-DIKETO-L-GULONATE TRAP TRANSPORTER SMALL PERMEASE PROTEIN YIAM"/>
    <property type="match status" value="1"/>
</dbReference>
<feature type="transmembrane region" description="Helical" evidence="9">
    <location>
        <begin position="21"/>
        <end position="43"/>
    </location>
</feature>
<comment type="subunit">
    <text evidence="9">The complex comprises the extracytoplasmic solute receptor protein and the two transmembrane proteins.</text>
</comment>
<evidence type="ECO:0000313" key="11">
    <source>
        <dbReference type="EMBL" id="MDP5308955.1"/>
    </source>
</evidence>
<evidence type="ECO:0000256" key="9">
    <source>
        <dbReference type="RuleBase" id="RU369079"/>
    </source>
</evidence>
<evidence type="ECO:0000256" key="5">
    <source>
        <dbReference type="ARBA" id="ARBA00022692"/>
    </source>
</evidence>
<keyword evidence="3" id="KW-1003">Cell membrane</keyword>
<comment type="subcellular location">
    <subcellularLocation>
        <location evidence="1 9">Cell inner membrane</location>
        <topology evidence="1 9">Multi-pass membrane protein</topology>
    </subcellularLocation>
</comment>
<dbReference type="PANTHER" id="PTHR35011:SF4">
    <property type="entry name" value="SLL1102 PROTEIN"/>
    <property type="match status" value="1"/>
</dbReference>
<dbReference type="InterPro" id="IPR007387">
    <property type="entry name" value="TRAP_DctQ"/>
</dbReference>
<reference evidence="11 12" key="1">
    <citation type="submission" date="2023-08" db="EMBL/GenBank/DDBJ databases">
        <authorList>
            <person name="Park J.-S."/>
        </authorList>
    </citation>
    <scope>NUCLEOTIDE SEQUENCE [LARGE SCALE GENOMIC DNA]</scope>
    <source>
        <strain evidence="11 12">2205BS29-5</strain>
    </source>
</reference>
<keyword evidence="12" id="KW-1185">Reference proteome</keyword>
<feature type="domain" description="Tripartite ATP-independent periplasmic transporters DctQ component" evidence="10">
    <location>
        <begin position="30"/>
        <end position="161"/>
    </location>
</feature>
<evidence type="ECO:0000259" key="10">
    <source>
        <dbReference type="Pfam" id="PF04290"/>
    </source>
</evidence>
<gene>
    <name evidence="11" type="ORF">Q5Y72_17895</name>
</gene>
<dbReference type="Pfam" id="PF04290">
    <property type="entry name" value="DctQ"/>
    <property type="match status" value="1"/>
</dbReference>
<keyword evidence="2 9" id="KW-0813">Transport</keyword>
<protein>
    <recommendedName>
        <fullName evidence="9">TRAP transporter small permease protein</fullName>
    </recommendedName>
</protein>
<evidence type="ECO:0000256" key="3">
    <source>
        <dbReference type="ARBA" id="ARBA00022475"/>
    </source>
</evidence>
<keyword evidence="4 9" id="KW-0997">Cell inner membrane</keyword>
<evidence type="ECO:0000256" key="4">
    <source>
        <dbReference type="ARBA" id="ARBA00022519"/>
    </source>
</evidence>
<evidence type="ECO:0000256" key="8">
    <source>
        <dbReference type="ARBA" id="ARBA00038436"/>
    </source>
</evidence>
<evidence type="ECO:0000256" key="7">
    <source>
        <dbReference type="ARBA" id="ARBA00023136"/>
    </source>
</evidence>
<comment type="similarity">
    <text evidence="8 9">Belongs to the TRAP transporter small permease family.</text>
</comment>
<keyword evidence="6 9" id="KW-1133">Transmembrane helix</keyword>
<proteinExistence type="inferred from homology"/>
<accession>A0ABT9JH55</accession>